<comment type="subcellular location">
    <subcellularLocation>
        <location evidence="1">Endomembrane system</location>
        <topology evidence="1">Peripheral membrane protein</topology>
    </subcellularLocation>
</comment>
<evidence type="ECO:0000256" key="5">
    <source>
        <dbReference type="SAM" id="MobiDB-lite"/>
    </source>
</evidence>
<dbReference type="SMART" id="SM00404">
    <property type="entry name" value="PTPc_motif"/>
    <property type="match status" value="1"/>
</dbReference>
<dbReference type="SUPFAM" id="SSF52799">
    <property type="entry name" value="(Phosphotyrosine protein) phosphatases II"/>
    <property type="match status" value="1"/>
</dbReference>
<dbReference type="InterPro" id="IPR030564">
    <property type="entry name" value="Myotubularin"/>
</dbReference>
<feature type="binding site" evidence="3">
    <location>
        <begin position="118"/>
        <end position="121"/>
    </location>
    <ligand>
        <name>substrate</name>
    </ligand>
</feature>
<feature type="domain" description="Tyrosine specific protein phosphatases" evidence="6">
    <location>
        <begin position="179"/>
        <end position="215"/>
    </location>
</feature>
<organism evidence="8">
    <name type="scientific">Arcella intermedia</name>
    <dbReference type="NCBI Taxonomy" id="1963864"/>
    <lineage>
        <taxon>Eukaryota</taxon>
        <taxon>Amoebozoa</taxon>
        <taxon>Tubulinea</taxon>
        <taxon>Elardia</taxon>
        <taxon>Arcellinida</taxon>
        <taxon>Sphaerothecina</taxon>
        <taxon>Arcellidae</taxon>
        <taxon>Arcella</taxon>
    </lineage>
</organism>
<dbReference type="GO" id="GO:0046856">
    <property type="term" value="P:phosphatidylinositol dephosphorylation"/>
    <property type="evidence" value="ECO:0007669"/>
    <property type="project" value="TreeGrafter"/>
</dbReference>
<dbReference type="PANTHER" id="PTHR10807:SF128">
    <property type="entry name" value="PHOSPHATIDYLINOSITOL-3,5-BISPHOSPHATE 3-PHOSPHATASE"/>
    <property type="match status" value="1"/>
</dbReference>
<dbReference type="PROSITE" id="PS51339">
    <property type="entry name" value="PPASE_MYOTUBULARIN"/>
    <property type="match status" value="1"/>
</dbReference>
<evidence type="ECO:0000256" key="2">
    <source>
        <dbReference type="PIRSR" id="PIRSR630564-1"/>
    </source>
</evidence>
<dbReference type="InterPro" id="IPR000387">
    <property type="entry name" value="Tyr_Pase_dom"/>
</dbReference>
<evidence type="ECO:0000256" key="3">
    <source>
        <dbReference type="PIRSR" id="PIRSR630564-2"/>
    </source>
</evidence>
<dbReference type="InterPro" id="IPR016130">
    <property type="entry name" value="Tyr_Pase_AS"/>
</dbReference>
<feature type="region of interest" description="Disordered" evidence="5">
    <location>
        <begin position="460"/>
        <end position="481"/>
    </location>
</feature>
<evidence type="ECO:0000256" key="1">
    <source>
        <dbReference type="ARBA" id="ARBA00004184"/>
    </source>
</evidence>
<feature type="binding site" evidence="3">
    <location>
        <begin position="202"/>
        <end position="208"/>
    </location>
    <ligand>
        <name>substrate</name>
    </ligand>
</feature>
<dbReference type="CDD" id="cd14507">
    <property type="entry name" value="PTP-MTM-like"/>
    <property type="match status" value="1"/>
</dbReference>
<feature type="binding site" evidence="3">
    <location>
        <begin position="143"/>
        <end position="144"/>
    </location>
    <ligand>
        <name>substrate</name>
    </ligand>
</feature>
<dbReference type="PROSITE" id="PS50056">
    <property type="entry name" value="TYR_PHOSPHATASE_2"/>
    <property type="match status" value="1"/>
</dbReference>
<accession>A0A6B2KZF3</accession>
<dbReference type="PANTHER" id="PTHR10807">
    <property type="entry name" value="MYOTUBULARIN-RELATED"/>
    <property type="match status" value="1"/>
</dbReference>
<dbReference type="PROSITE" id="PS00383">
    <property type="entry name" value="TYR_PHOSPHATASE_1"/>
    <property type="match status" value="1"/>
</dbReference>
<evidence type="ECO:0000313" key="8">
    <source>
        <dbReference type="EMBL" id="NDV30092.1"/>
    </source>
</evidence>
<evidence type="ECO:0000259" key="6">
    <source>
        <dbReference type="PROSITE" id="PS50056"/>
    </source>
</evidence>
<dbReference type="InterPro" id="IPR029021">
    <property type="entry name" value="Prot-tyrosine_phosphatase-like"/>
</dbReference>
<dbReference type="GO" id="GO:0016020">
    <property type="term" value="C:membrane"/>
    <property type="evidence" value="ECO:0007669"/>
    <property type="project" value="TreeGrafter"/>
</dbReference>
<protein>
    <submittedName>
        <fullName evidence="8">Uncharacterized protein</fullName>
    </submittedName>
</protein>
<proteinExistence type="predicted"/>
<dbReference type="Pfam" id="PF06602">
    <property type="entry name" value="Myotub-related"/>
    <property type="match status" value="1"/>
</dbReference>
<sequence>MCTSYPKLLVFPKEVTEEMIKESAKFRSGGRLPTICWVHPKNKATLSRCSQPMTGLSGYASQSDQQLVQCLYSMSESSEPVAVQGALKNSTDSLNSEPESNISLYIVDARSKLAAKCNWAKGGGYESSESYPHCAVRFMDIHNIHEMRKSFRAMTRLCQEPSIQDRHTFEQTGWLNHVKKVLQGSKKLAKLVERGKCILVHCSDGWDRTSQLVALTELLLDPYYRSLKGFGVLIQKEWLSFGHKFDERLGHGEPEDYSQEQSPIFIQFMDAVYQLLCQYPNWFEFNEAYLILILDHLYSGRFGTFLMDSEHERENFRDSTVSIWPWLASKDKVRNPEYTQYNAKIEPNCATSHLHIWIGYYERYKEFMKQYHEHQQQSLRRNKLKSKLIMENESLKEMVKKLIDEKQNIAKSLVTSELHSSEHRSDSPPQVHFFRNTNLQDITREDYDPKWLEMDQHGQARDLPLAPPPLADPRAPSDAPDHHVTILSPSSFDPSNIQENYDETSSSPHALNRRTSLEGFEMIEHSTLEPIPCGMVNLLQIGVIPGSTYIVKAANWLKSAR</sequence>
<dbReference type="GO" id="GO:0005737">
    <property type="term" value="C:cytoplasm"/>
    <property type="evidence" value="ECO:0007669"/>
    <property type="project" value="TreeGrafter"/>
</dbReference>
<evidence type="ECO:0000259" key="7">
    <source>
        <dbReference type="PROSITE" id="PS51339"/>
    </source>
</evidence>
<feature type="active site" description="Phosphocysteine intermediate" evidence="2">
    <location>
        <position position="202"/>
    </location>
</feature>
<feature type="region of interest" description="Disordered" evidence="5">
    <location>
        <begin position="415"/>
        <end position="435"/>
    </location>
</feature>
<name>A0A6B2KZF3_9EUKA</name>
<dbReference type="GO" id="GO:0012505">
    <property type="term" value="C:endomembrane system"/>
    <property type="evidence" value="ECO:0007669"/>
    <property type="project" value="UniProtKB-SubCell"/>
</dbReference>
<dbReference type="InterPro" id="IPR003595">
    <property type="entry name" value="Tyr_Pase_cat"/>
</dbReference>
<dbReference type="EMBL" id="GIBP01001123">
    <property type="protein sequence ID" value="NDV30092.1"/>
    <property type="molecule type" value="Transcribed_RNA"/>
</dbReference>
<evidence type="ECO:0000256" key="4">
    <source>
        <dbReference type="SAM" id="Coils"/>
    </source>
</evidence>
<keyword evidence="4" id="KW-0175">Coiled coil</keyword>
<feature type="coiled-coil region" evidence="4">
    <location>
        <begin position="385"/>
        <end position="412"/>
    </location>
</feature>
<dbReference type="AlphaFoldDB" id="A0A6B2KZF3"/>
<dbReference type="GO" id="GO:0004438">
    <property type="term" value="F:phosphatidylinositol-3-phosphate phosphatase activity"/>
    <property type="evidence" value="ECO:0007669"/>
    <property type="project" value="TreeGrafter"/>
</dbReference>
<dbReference type="InterPro" id="IPR010569">
    <property type="entry name" value="Myotubularin-like_Pase_dom"/>
</dbReference>
<feature type="domain" description="Myotubularin phosphatase" evidence="7">
    <location>
        <begin position="1"/>
        <end position="361"/>
    </location>
</feature>
<reference evidence="8" key="1">
    <citation type="journal article" date="2020" name="J. Eukaryot. Microbiol.">
        <title>De novo Sequencing, Assembly and Annotation of the Transcriptome for the Free-Living Testate Amoeba Arcella intermedia.</title>
        <authorList>
            <person name="Ribeiro G.M."/>
            <person name="Porfirio-Sousa A.L."/>
            <person name="Maurer-Alcala X.X."/>
            <person name="Katz L.A."/>
            <person name="Lahr D.J.G."/>
        </authorList>
    </citation>
    <scope>NUCLEOTIDE SEQUENCE</scope>
</reference>